<evidence type="ECO:0000313" key="1">
    <source>
        <dbReference type="EMBL" id="KAL3093269.1"/>
    </source>
</evidence>
<reference evidence="1 2" key="1">
    <citation type="submission" date="2024-10" db="EMBL/GenBank/DDBJ databases">
        <authorList>
            <person name="Kim D."/>
        </authorList>
    </citation>
    <scope>NUCLEOTIDE SEQUENCE [LARGE SCALE GENOMIC DNA]</scope>
    <source>
        <strain evidence="1">Taebaek</strain>
    </source>
</reference>
<gene>
    <name evidence="1" type="ORF">niasHS_005164</name>
</gene>
<evidence type="ECO:0000313" key="2">
    <source>
        <dbReference type="Proteomes" id="UP001620645"/>
    </source>
</evidence>
<name>A0ABD2JRM0_HETSC</name>
<proteinExistence type="predicted"/>
<dbReference type="AlphaFoldDB" id="A0ABD2JRM0"/>
<dbReference type="Proteomes" id="UP001620645">
    <property type="component" value="Unassembled WGS sequence"/>
</dbReference>
<keyword evidence="2" id="KW-1185">Reference proteome</keyword>
<sequence length="89" mass="9955">MNLFCLPCIRAFEAALQRPIAATLSLTQQTAAKKTSTTCQNSSIAKTDLKVHKHKMFIKNPKQNRTLLIANVAYVSQTNTPKNNRIPTR</sequence>
<dbReference type="EMBL" id="JBICCN010000112">
    <property type="protein sequence ID" value="KAL3093269.1"/>
    <property type="molecule type" value="Genomic_DNA"/>
</dbReference>
<evidence type="ECO:0008006" key="3">
    <source>
        <dbReference type="Google" id="ProtNLM"/>
    </source>
</evidence>
<organism evidence="1 2">
    <name type="scientific">Heterodera schachtii</name>
    <name type="common">Sugarbeet cyst nematode worm</name>
    <name type="synonym">Tylenchus schachtii</name>
    <dbReference type="NCBI Taxonomy" id="97005"/>
    <lineage>
        <taxon>Eukaryota</taxon>
        <taxon>Metazoa</taxon>
        <taxon>Ecdysozoa</taxon>
        <taxon>Nematoda</taxon>
        <taxon>Chromadorea</taxon>
        <taxon>Rhabditida</taxon>
        <taxon>Tylenchina</taxon>
        <taxon>Tylenchomorpha</taxon>
        <taxon>Tylenchoidea</taxon>
        <taxon>Heteroderidae</taxon>
        <taxon>Heteroderinae</taxon>
        <taxon>Heterodera</taxon>
    </lineage>
</organism>
<accession>A0ABD2JRM0</accession>
<comment type="caution">
    <text evidence="1">The sequence shown here is derived from an EMBL/GenBank/DDBJ whole genome shotgun (WGS) entry which is preliminary data.</text>
</comment>
<protein>
    <recommendedName>
        <fullName evidence="3">Secreted protein</fullName>
    </recommendedName>
</protein>